<organism evidence="1 2">
    <name type="scientific">Paracoccus aminovorans</name>
    <dbReference type="NCBI Taxonomy" id="34004"/>
    <lineage>
        <taxon>Bacteria</taxon>
        <taxon>Pseudomonadati</taxon>
        <taxon>Pseudomonadota</taxon>
        <taxon>Alphaproteobacteria</taxon>
        <taxon>Rhodobacterales</taxon>
        <taxon>Paracoccaceae</taxon>
        <taxon>Paracoccus</taxon>
    </lineage>
</organism>
<dbReference type="InterPro" id="IPR002514">
    <property type="entry name" value="Transposase_8"/>
</dbReference>
<dbReference type="SUPFAM" id="SSF46689">
    <property type="entry name" value="Homeodomain-like"/>
    <property type="match status" value="1"/>
</dbReference>
<evidence type="ECO:0000313" key="2">
    <source>
        <dbReference type="Proteomes" id="UP000183635"/>
    </source>
</evidence>
<evidence type="ECO:0000313" key="1">
    <source>
        <dbReference type="EMBL" id="SFH24766.1"/>
    </source>
</evidence>
<protein>
    <submittedName>
        <fullName evidence="1">Transposase</fullName>
    </submittedName>
</protein>
<dbReference type="STRING" id="34004.SAMN04488021_10460"/>
<dbReference type="GO" id="GO:0006313">
    <property type="term" value="P:DNA transposition"/>
    <property type="evidence" value="ECO:0007669"/>
    <property type="project" value="InterPro"/>
</dbReference>
<dbReference type="GO" id="GO:0003677">
    <property type="term" value="F:DNA binding"/>
    <property type="evidence" value="ECO:0007669"/>
    <property type="project" value="InterPro"/>
</dbReference>
<reference evidence="1 2" key="1">
    <citation type="submission" date="2016-10" db="EMBL/GenBank/DDBJ databases">
        <authorList>
            <person name="de Groot N.N."/>
        </authorList>
    </citation>
    <scope>NUCLEOTIDE SEQUENCE [LARGE SCALE GENOMIC DNA]</scope>
    <source>
        <strain evidence="1 2">DSM 8537</strain>
    </source>
</reference>
<sequence length="116" mass="12901">MTRRKFSREFKVEAVRLMTDRGVAVAQAALDLYVAESVLRRRIRELTTTPTTAFPPERADWGKSGFFTGQPGKSLPIALRRDQPASAACSASIQDRKACRARRRAASMGTMPDCVR</sequence>
<dbReference type="InterPro" id="IPR009057">
    <property type="entry name" value="Homeodomain-like_sf"/>
</dbReference>
<accession>A0A1I2YI48</accession>
<gene>
    <name evidence="1" type="ORF">SAMN04488021_10460</name>
</gene>
<dbReference type="Proteomes" id="UP000183635">
    <property type="component" value="Unassembled WGS sequence"/>
</dbReference>
<dbReference type="AlphaFoldDB" id="A0A1I2YI48"/>
<dbReference type="GO" id="GO:0004803">
    <property type="term" value="F:transposase activity"/>
    <property type="evidence" value="ECO:0007669"/>
    <property type="project" value="InterPro"/>
</dbReference>
<proteinExistence type="predicted"/>
<name>A0A1I2YI48_9RHOB</name>
<keyword evidence="2" id="KW-1185">Reference proteome</keyword>
<dbReference type="Pfam" id="PF01527">
    <property type="entry name" value="HTH_Tnp_1"/>
    <property type="match status" value="1"/>
</dbReference>
<dbReference type="EMBL" id="FOPU01000004">
    <property type="protein sequence ID" value="SFH24766.1"/>
    <property type="molecule type" value="Genomic_DNA"/>
</dbReference>